<dbReference type="Pfam" id="PF13490">
    <property type="entry name" value="zf-HC2"/>
    <property type="match status" value="1"/>
</dbReference>
<gene>
    <name evidence="3" type="ORF">EDB95_4240</name>
</gene>
<sequence>MTCAEVQAMLPELIDETLDLSLKADVDRHLLTCPECSQASSEIRELFKAMENDRPLRPSIALKDNFLAMVEAETVAMEASKRRDAGKLVAMSWWSALGKTAVAAAILLLGIGIGYRIHNGSEAASSKEVADLKNAVKDVKETLMINMLGNESASERIKAVNYAEEIPAPNQRVINALVGALNTDKSVNVRLAALYSLARYNDNRAVTDSLVSSLGRQTEPIIQIVLINILGERREPKAIQPIRNLLDNQKTLKEVKDMARKELNKL</sequence>
<evidence type="ECO:0000259" key="2">
    <source>
        <dbReference type="Pfam" id="PF13490"/>
    </source>
</evidence>
<dbReference type="Proteomes" id="UP000294498">
    <property type="component" value="Unassembled WGS sequence"/>
</dbReference>
<dbReference type="InterPro" id="IPR016024">
    <property type="entry name" value="ARM-type_fold"/>
</dbReference>
<protein>
    <submittedName>
        <fullName evidence="3">Putative zinc finger protein</fullName>
    </submittedName>
</protein>
<evidence type="ECO:0000313" key="3">
    <source>
        <dbReference type="EMBL" id="TDW96410.1"/>
    </source>
</evidence>
<keyword evidence="1" id="KW-1133">Transmembrane helix</keyword>
<accession>A0A4R8DHI2</accession>
<evidence type="ECO:0000256" key="1">
    <source>
        <dbReference type="SAM" id="Phobius"/>
    </source>
</evidence>
<reference evidence="3 4" key="1">
    <citation type="submission" date="2019-03" db="EMBL/GenBank/DDBJ databases">
        <title>Genomic Encyclopedia of Type Strains, Phase IV (KMG-IV): sequencing the most valuable type-strain genomes for metagenomic binning, comparative biology and taxonomic classification.</title>
        <authorList>
            <person name="Goeker M."/>
        </authorList>
    </citation>
    <scope>NUCLEOTIDE SEQUENCE [LARGE SCALE GENOMIC DNA]</scope>
    <source>
        <strain evidence="3 4">DSM 100059</strain>
    </source>
</reference>
<dbReference type="AlphaFoldDB" id="A0A4R8DHI2"/>
<feature type="domain" description="Putative zinc-finger" evidence="2">
    <location>
        <begin position="3"/>
        <end position="36"/>
    </location>
</feature>
<dbReference type="SUPFAM" id="SSF48371">
    <property type="entry name" value="ARM repeat"/>
    <property type="match status" value="1"/>
</dbReference>
<dbReference type="InterPro" id="IPR011989">
    <property type="entry name" value="ARM-like"/>
</dbReference>
<name>A0A4R8DHI2_9BACT</name>
<keyword evidence="1" id="KW-0472">Membrane</keyword>
<proteinExistence type="predicted"/>
<dbReference type="InterPro" id="IPR027383">
    <property type="entry name" value="Znf_put"/>
</dbReference>
<dbReference type="EMBL" id="SODV01000002">
    <property type="protein sequence ID" value="TDW96410.1"/>
    <property type="molecule type" value="Genomic_DNA"/>
</dbReference>
<keyword evidence="1" id="KW-0812">Transmembrane</keyword>
<feature type="transmembrane region" description="Helical" evidence="1">
    <location>
        <begin position="91"/>
        <end position="115"/>
    </location>
</feature>
<evidence type="ECO:0000313" key="4">
    <source>
        <dbReference type="Proteomes" id="UP000294498"/>
    </source>
</evidence>
<dbReference type="Gene3D" id="1.25.10.10">
    <property type="entry name" value="Leucine-rich Repeat Variant"/>
    <property type="match status" value="1"/>
</dbReference>
<dbReference type="RefSeq" id="WP_134000298.1">
    <property type="nucleotide sequence ID" value="NZ_SODV01000002.1"/>
</dbReference>
<organism evidence="3 4">
    <name type="scientific">Dinghuibacter silviterrae</name>
    <dbReference type="NCBI Taxonomy" id="1539049"/>
    <lineage>
        <taxon>Bacteria</taxon>
        <taxon>Pseudomonadati</taxon>
        <taxon>Bacteroidota</taxon>
        <taxon>Chitinophagia</taxon>
        <taxon>Chitinophagales</taxon>
        <taxon>Chitinophagaceae</taxon>
        <taxon>Dinghuibacter</taxon>
    </lineage>
</organism>
<dbReference type="OrthoDB" id="662215at2"/>
<keyword evidence="4" id="KW-1185">Reference proteome</keyword>
<comment type="caution">
    <text evidence="3">The sequence shown here is derived from an EMBL/GenBank/DDBJ whole genome shotgun (WGS) entry which is preliminary data.</text>
</comment>